<proteinExistence type="predicted"/>
<protein>
    <submittedName>
        <fullName evidence="1">Uncharacterized protein</fullName>
    </submittedName>
</protein>
<organism evidence="1 2">
    <name type="scientific">Methylopila musalis</name>
    <dbReference type="NCBI Taxonomy" id="1134781"/>
    <lineage>
        <taxon>Bacteria</taxon>
        <taxon>Pseudomonadati</taxon>
        <taxon>Pseudomonadota</taxon>
        <taxon>Alphaproteobacteria</taxon>
        <taxon>Hyphomicrobiales</taxon>
        <taxon>Methylopilaceae</taxon>
        <taxon>Methylopila</taxon>
    </lineage>
</organism>
<evidence type="ECO:0000313" key="1">
    <source>
        <dbReference type="EMBL" id="MFD1330747.1"/>
    </source>
</evidence>
<keyword evidence="2" id="KW-1185">Reference proteome</keyword>
<reference evidence="2" key="1">
    <citation type="journal article" date="2019" name="Int. J. Syst. Evol. Microbiol.">
        <title>The Global Catalogue of Microorganisms (GCM) 10K type strain sequencing project: providing services to taxonomists for standard genome sequencing and annotation.</title>
        <authorList>
            <consortium name="The Broad Institute Genomics Platform"/>
            <consortium name="The Broad Institute Genome Sequencing Center for Infectious Disease"/>
            <person name="Wu L."/>
            <person name="Ma J."/>
        </authorList>
    </citation>
    <scope>NUCLEOTIDE SEQUENCE [LARGE SCALE GENOMIC DNA]</scope>
    <source>
        <strain evidence="2">CCUG 61696</strain>
    </source>
</reference>
<evidence type="ECO:0000313" key="2">
    <source>
        <dbReference type="Proteomes" id="UP001597171"/>
    </source>
</evidence>
<dbReference type="RefSeq" id="WP_378773940.1">
    <property type="nucleotide sequence ID" value="NZ_JBHTMX010000005.1"/>
</dbReference>
<gene>
    <name evidence="1" type="ORF">ACFQ4O_01910</name>
</gene>
<sequence>MEFEMIRLIVGVLITLSVAPAYADTFTYTCQIKCKSLVLEMDNANNYLNWRGKSYKIERELSPEECSKFGWRAVRSGDTIDFCTSTKGHADFQEGSTNIECTLQPARRGGPLPFPDGRYVTDPDLCTLTMEQIYDKLGNDMEAQIRTIEGPSLGGFAEKECKISKSKESKGKIHFEGSCEAEGDDVPLKGSWTRVAIDAFSIGAKTFELCKAPTR</sequence>
<name>A0ABW3Z3F7_9HYPH</name>
<accession>A0ABW3Z3F7</accession>
<dbReference type="Proteomes" id="UP001597171">
    <property type="component" value="Unassembled WGS sequence"/>
</dbReference>
<dbReference type="EMBL" id="JBHTMX010000005">
    <property type="protein sequence ID" value="MFD1330747.1"/>
    <property type="molecule type" value="Genomic_DNA"/>
</dbReference>
<comment type="caution">
    <text evidence="1">The sequence shown here is derived from an EMBL/GenBank/DDBJ whole genome shotgun (WGS) entry which is preliminary data.</text>
</comment>